<dbReference type="Proteomes" id="UP000008827">
    <property type="component" value="Chromosome 3"/>
</dbReference>
<dbReference type="EnsemblPlants" id="KRH68359">
    <property type="protein sequence ID" value="KRH68359"/>
    <property type="gene ID" value="GLYMA_03G225700"/>
</dbReference>
<name>A0A0R0KN65_SOYBN</name>
<reference evidence="1" key="3">
    <citation type="submission" date="2018-07" db="EMBL/GenBank/DDBJ databases">
        <title>WGS assembly of Glycine max.</title>
        <authorList>
            <person name="Schmutz J."/>
            <person name="Cannon S."/>
            <person name="Schlueter J."/>
            <person name="Ma J."/>
            <person name="Mitros T."/>
            <person name="Nelson W."/>
            <person name="Hyten D."/>
            <person name="Song Q."/>
            <person name="Thelen J."/>
            <person name="Cheng J."/>
            <person name="Xu D."/>
            <person name="Hellsten U."/>
            <person name="May G."/>
            <person name="Yu Y."/>
            <person name="Sakurai T."/>
            <person name="Umezawa T."/>
            <person name="Bhattacharyya M."/>
            <person name="Sandhu D."/>
            <person name="Valliyodan B."/>
            <person name="Lindquist E."/>
            <person name="Peto M."/>
            <person name="Grant D."/>
            <person name="Shu S."/>
            <person name="Goodstein D."/>
            <person name="Barry K."/>
            <person name="Futrell-Griggs M."/>
            <person name="Abernathy B."/>
            <person name="Du J."/>
            <person name="Tian Z."/>
            <person name="Zhu L."/>
            <person name="Gill N."/>
            <person name="Joshi T."/>
            <person name="Libault M."/>
            <person name="Sethuraman A."/>
            <person name="Zhang X."/>
            <person name="Shinozaki K."/>
            <person name="Nguyen H."/>
            <person name="Wing R."/>
            <person name="Cregan P."/>
            <person name="Specht J."/>
            <person name="Grimwood J."/>
            <person name="Rokhsar D."/>
            <person name="Stacey G."/>
            <person name="Shoemaker R."/>
            <person name="Jackson S."/>
        </authorList>
    </citation>
    <scope>NUCLEOTIDE SEQUENCE</scope>
    <source>
        <tissue evidence="1">Callus</tissue>
    </source>
</reference>
<proteinExistence type="predicted"/>
<reference evidence="2" key="2">
    <citation type="submission" date="2018-02" db="UniProtKB">
        <authorList>
            <consortium name="EnsemblPlants"/>
        </authorList>
    </citation>
    <scope>IDENTIFICATION</scope>
    <source>
        <strain evidence="2">Williams 82</strain>
    </source>
</reference>
<keyword evidence="3" id="KW-1185">Reference proteome</keyword>
<evidence type="ECO:0000313" key="2">
    <source>
        <dbReference type="EnsemblPlants" id="KRH68359"/>
    </source>
</evidence>
<gene>
    <name evidence="1" type="ORF">GLYMA_03G225700</name>
</gene>
<dbReference type="Gramene" id="KRH68359">
    <property type="protein sequence ID" value="KRH68359"/>
    <property type="gene ID" value="GLYMA_03G225700"/>
</dbReference>
<organism evidence="1">
    <name type="scientific">Glycine max</name>
    <name type="common">Soybean</name>
    <name type="synonym">Glycine hispida</name>
    <dbReference type="NCBI Taxonomy" id="3847"/>
    <lineage>
        <taxon>Eukaryota</taxon>
        <taxon>Viridiplantae</taxon>
        <taxon>Streptophyta</taxon>
        <taxon>Embryophyta</taxon>
        <taxon>Tracheophyta</taxon>
        <taxon>Spermatophyta</taxon>
        <taxon>Magnoliopsida</taxon>
        <taxon>eudicotyledons</taxon>
        <taxon>Gunneridae</taxon>
        <taxon>Pentapetalae</taxon>
        <taxon>rosids</taxon>
        <taxon>fabids</taxon>
        <taxon>Fabales</taxon>
        <taxon>Fabaceae</taxon>
        <taxon>Papilionoideae</taxon>
        <taxon>50 kb inversion clade</taxon>
        <taxon>NPAAA clade</taxon>
        <taxon>indigoferoid/millettioid clade</taxon>
        <taxon>Phaseoleae</taxon>
        <taxon>Glycine</taxon>
        <taxon>Glycine subgen. Soja</taxon>
    </lineage>
</organism>
<evidence type="ECO:0000313" key="3">
    <source>
        <dbReference type="Proteomes" id="UP000008827"/>
    </source>
</evidence>
<dbReference type="AlphaFoldDB" id="A0A0R0KN65"/>
<sequence length="67" mass="7528">MWNNTVATLMIAKPQRQCLNIAIDKVGEQEPRPWHKTRGKEQAEEEAIGADSEVEVRVAGGEKKKLI</sequence>
<dbReference type="EMBL" id="CM000836">
    <property type="protein sequence ID" value="KRH68359.1"/>
    <property type="molecule type" value="Genomic_DNA"/>
</dbReference>
<protein>
    <submittedName>
        <fullName evidence="1 2">Uncharacterized protein</fullName>
    </submittedName>
</protein>
<accession>A0A0R0KN65</accession>
<dbReference type="InParanoid" id="A0A0R0KN65"/>
<reference evidence="1 2" key="1">
    <citation type="journal article" date="2010" name="Nature">
        <title>Genome sequence of the palaeopolyploid soybean.</title>
        <authorList>
            <person name="Schmutz J."/>
            <person name="Cannon S.B."/>
            <person name="Schlueter J."/>
            <person name="Ma J."/>
            <person name="Mitros T."/>
            <person name="Nelson W."/>
            <person name="Hyten D.L."/>
            <person name="Song Q."/>
            <person name="Thelen J.J."/>
            <person name="Cheng J."/>
            <person name="Xu D."/>
            <person name="Hellsten U."/>
            <person name="May G.D."/>
            <person name="Yu Y."/>
            <person name="Sakurai T."/>
            <person name="Umezawa T."/>
            <person name="Bhattacharyya M.K."/>
            <person name="Sandhu D."/>
            <person name="Valliyodan B."/>
            <person name="Lindquist E."/>
            <person name="Peto M."/>
            <person name="Grant D."/>
            <person name="Shu S."/>
            <person name="Goodstein D."/>
            <person name="Barry K."/>
            <person name="Futrell-Griggs M."/>
            <person name="Abernathy B."/>
            <person name="Du J."/>
            <person name="Tian Z."/>
            <person name="Zhu L."/>
            <person name="Gill N."/>
            <person name="Joshi T."/>
            <person name="Libault M."/>
            <person name="Sethuraman A."/>
            <person name="Zhang X.-C."/>
            <person name="Shinozaki K."/>
            <person name="Nguyen H.T."/>
            <person name="Wing R.A."/>
            <person name="Cregan P."/>
            <person name="Specht J."/>
            <person name="Grimwood J."/>
            <person name="Rokhsar D."/>
            <person name="Stacey G."/>
            <person name="Shoemaker R.C."/>
            <person name="Jackson S.A."/>
        </authorList>
    </citation>
    <scope>NUCLEOTIDE SEQUENCE [LARGE SCALE GENOMIC DNA]</scope>
    <source>
        <strain evidence="2">cv. Williams 82</strain>
        <tissue evidence="1">Callus</tissue>
    </source>
</reference>
<evidence type="ECO:0000313" key="1">
    <source>
        <dbReference type="EMBL" id="KRH68359.1"/>
    </source>
</evidence>